<evidence type="ECO:0000256" key="1">
    <source>
        <dbReference type="ARBA" id="ARBA00004651"/>
    </source>
</evidence>
<dbReference type="EMBL" id="BAABAZ010000008">
    <property type="protein sequence ID" value="GAA4285091.1"/>
    <property type="molecule type" value="Genomic_DNA"/>
</dbReference>
<gene>
    <name evidence="9" type="ORF">GCM10022261_26220</name>
</gene>
<evidence type="ECO:0000256" key="4">
    <source>
        <dbReference type="ARBA" id="ARBA00022989"/>
    </source>
</evidence>
<keyword evidence="4 7" id="KW-1133">Transmembrane helix</keyword>
<dbReference type="InterPro" id="IPR020846">
    <property type="entry name" value="MFS_dom"/>
</dbReference>
<feature type="transmembrane region" description="Helical" evidence="7">
    <location>
        <begin position="187"/>
        <end position="208"/>
    </location>
</feature>
<proteinExistence type="predicted"/>
<dbReference type="CDD" id="cd17324">
    <property type="entry name" value="MFS_NepI_like"/>
    <property type="match status" value="1"/>
</dbReference>
<evidence type="ECO:0000259" key="8">
    <source>
        <dbReference type="PROSITE" id="PS50850"/>
    </source>
</evidence>
<dbReference type="PROSITE" id="PS50850">
    <property type="entry name" value="MFS"/>
    <property type="match status" value="1"/>
</dbReference>
<dbReference type="InterPro" id="IPR050189">
    <property type="entry name" value="MFS_Efflux_Transporters"/>
</dbReference>
<keyword evidence="5 7" id="KW-0472">Membrane</keyword>
<dbReference type="InterPro" id="IPR036259">
    <property type="entry name" value="MFS_trans_sf"/>
</dbReference>
<feature type="transmembrane region" description="Helical" evidence="7">
    <location>
        <begin position="407"/>
        <end position="427"/>
    </location>
</feature>
<dbReference type="SUPFAM" id="SSF103473">
    <property type="entry name" value="MFS general substrate transporter"/>
    <property type="match status" value="1"/>
</dbReference>
<dbReference type="PANTHER" id="PTHR43124:SF3">
    <property type="entry name" value="CHLORAMPHENICOL EFFLUX PUMP RV0191"/>
    <property type="match status" value="1"/>
</dbReference>
<evidence type="ECO:0000256" key="7">
    <source>
        <dbReference type="SAM" id="Phobius"/>
    </source>
</evidence>
<feature type="transmembrane region" description="Helical" evidence="7">
    <location>
        <begin position="448"/>
        <end position="465"/>
    </location>
</feature>
<evidence type="ECO:0000313" key="10">
    <source>
        <dbReference type="Proteomes" id="UP001501586"/>
    </source>
</evidence>
<evidence type="ECO:0000256" key="6">
    <source>
        <dbReference type="SAM" id="MobiDB-lite"/>
    </source>
</evidence>
<evidence type="ECO:0000313" key="9">
    <source>
        <dbReference type="EMBL" id="GAA4285091.1"/>
    </source>
</evidence>
<feature type="domain" description="Major facilitator superfamily (MFS) profile" evidence="8">
    <location>
        <begin position="121"/>
        <end position="502"/>
    </location>
</feature>
<feature type="transmembrane region" description="Helical" evidence="7">
    <location>
        <begin position="319"/>
        <end position="342"/>
    </location>
</feature>
<dbReference type="InterPro" id="IPR011701">
    <property type="entry name" value="MFS"/>
</dbReference>
<reference evidence="10" key="1">
    <citation type="journal article" date="2019" name="Int. J. Syst. Evol. Microbiol.">
        <title>The Global Catalogue of Microorganisms (GCM) 10K type strain sequencing project: providing services to taxonomists for standard genome sequencing and annotation.</title>
        <authorList>
            <consortium name="The Broad Institute Genomics Platform"/>
            <consortium name="The Broad Institute Genome Sequencing Center for Infectious Disease"/>
            <person name="Wu L."/>
            <person name="Ma J."/>
        </authorList>
    </citation>
    <scope>NUCLEOTIDE SEQUENCE [LARGE SCALE GENOMIC DNA]</scope>
    <source>
        <strain evidence="10">JCM 17458</strain>
    </source>
</reference>
<name>A0ABP8EM98_9MICO</name>
<comment type="caution">
    <text evidence="9">The sequence shown here is derived from an EMBL/GenBank/DDBJ whole genome shotgun (WGS) entry which is preliminary data.</text>
</comment>
<feature type="transmembrane region" description="Helical" evidence="7">
    <location>
        <begin position="471"/>
        <end position="494"/>
    </location>
</feature>
<feature type="transmembrane region" description="Helical" evidence="7">
    <location>
        <begin position="161"/>
        <end position="180"/>
    </location>
</feature>
<dbReference type="Proteomes" id="UP001501586">
    <property type="component" value="Unassembled WGS sequence"/>
</dbReference>
<dbReference type="PANTHER" id="PTHR43124">
    <property type="entry name" value="PURINE EFFLUX PUMP PBUE"/>
    <property type="match status" value="1"/>
</dbReference>
<dbReference type="RefSeq" id="WP_236865876.1">
    <property type="nucleotide sequence ID" value="NZ_BAABAZ010000008.1"/>
</dbReference>
<organism evidence="9 10">
    <name type="scientific">Brevibacterium daeguense</name>
    <dbReference type="NCBI Taxonomy" id="909936"/>
    <lineage>
        <taxon>Bacteria</taxon>
        <taxon>Bacillati</taxon>
        <taxon>Actinomycetota</taxon>
        <taxon>Actinomycetes</taxon>
        <taxon>Micrococcales</taxon>
        <taxon>Brevibacteriaceae</taxon>
        <taxon>Brevibacterium</taxon>
    </lineage>
</organism>
<comment type="subcellular location">
    <subcellularLocation>
        <location evidence="1">Cell membrane</location>
        <topology evidence="1">Multi-pass membrane protein</topology>
    </subcellularLocation>
</comment>
<feature type="transmembrane region" description="Helical" evidence="7">
    <location>
        <begin position="245"/>
        <end position="269"/>
    </location>
</feature>
<dbReference type="Pfam" id="PF07690">
    <property type="entry name" value="MFS_1"/>
    <property type="match status" value="1"/>
</dbReference>
<keyword evidence="2" id="KW-1003">Cell membrane</keyword>
<feature type="transmembrane region" description="Helical" evidence="7">
    <location>
        <begin position="354"/>
        <end position="377"/>
    </location>
</feature>
<feature type="region of interest" description="Disordered" evidence="6">
    <location>
        <begin position="1"/>
        <end position="61"/>
    </location>
</feature>
<sequence>MARARSSEVMTATSVEARTPLLTELPVDSEAPRLLGETSTTAESPELGEPTPRAADSRITPRKTRAAIARSVVARRTVGAMRAAVGAPAARRTVGAVKAALGKRATATAGEPMSMRAAVPAIFALALGGFGIGVAEFATMGLLPYIADDFGVSMTQASHSVTLYALGVVVGAPLITALAAKMERKSLLLGLAALFVIGSIVSTAAPTLELMLAARFLNGLPHGAFLGIAGIVAAGLVPENRRATALAGVSLGLPVANILGVPAAAALGATMGWRAAFAMIAVAGVITLLAVFVLVPNISAPKQTASTRSELSTLKRPQVVITLVAGAIGFGGVFAVYTFIAPTMTEVAGLSATLIPWVLVCYGVGQTLGAIIAGPLVDKSIEKSALAGIIGVGVVLLILGSFTHVGTIAVCCVLFMGLVGSIFTTALQARLLRESRDAPSLSAAMNHGSFNFANALGAFLGGVVIESTLGYRAPALLGVGLTLVGLTVMSIGVVTRRRSTTRTVIPLDG</sequence>
<feature type="transmembrane region" description="Helical" evidence="7">
    <location>
        <begin position="122"/>
        <end position="146"/>
    </location>
</feature>
<feature type="transmembrane region" description="Helical" evidence="7">
    <location>
        <begin position="275"/>
        <end position="298"/>
    </location>
</feature>
<evidence type="ECO:0000256" key="5">
    <source>
        <dbReference type="ARBA" id="ARBA00023136"/>
    </source>
</evidence>
<protein>
    <recommendedName>
        <fullName evidence="8">Major facilitator superfamily (MFS) profile domain-containing protein</fullName>
    </recommendedName>
</protein>
<feature type="transmembrane region" description="Helical" evidence="7">
    <location>
        <begin position="384"/>
        <end position="401"/>
    </location>
</feature>
<evidence type="ECO:0000256" key="3">
    <source>
        <dbReference type="ARBA" id="ARBA00022692"/>
    </source>
</evidence>
<evidence type="ECO:0000256" key="2">
    <source>
        <dbReference type="ARBA" id="ARBA00022475"/>
    </source>
</evidence>
<accession>A0ABP8EM98</accession>
<keyword evidence="10" id="KW-1185">Reference proteome</keyword>
<dbReference type="Gene3D" id="1.20.1250.20">
    <property type="entry name" value="MFS general substrate transporter like domains"/>
    <property type="match status" value="2"/>
</dbReference>
<keyword evidence="3 7" id="KW-0812">Transmembrane</keyword>
<feature type="transmembrane region" description="Helical" evidence="7">
    <location>
        <begin position="220"/>
        <end position="238"/>
    </location>
</feature>